<gene>
    <name evidence="1" type="ORF">KCX82_05615</name>
</gene>
<evidence type="ECO:0000313" key="2">
    <source>
        <dbReference type="Proteomes" id="UP000675664"/>
    </source>
</evidence>
<dbReference type="SUPFAM" id="SSF52540">
    <property type="entry name" value="P-loop containing nucleoside triphosphate hydrolases"/>
    <property type="match status" value="1"/>
</dbReference>
<proteinExistence type="predicted"/>
<dbReference type="Pfam" id="PF02572">
    <property type="entry name" value="CobA_CobO_BtuR"/>
    <property type="match status" value="1"/>
</dbReference>
<comment type="caution">
    <text evidence="1">The sequence shown here is derived from an EMBL/GenBank/DDBJ whole genome shotgun (WGS) entry which is preliminary data.</text>
</comment>
<sequence>MEGRGMIHLYYGDGKGKTTAALGLAIRAAGSGMKVVIVQFLKNQPTSELAVLDELTDITVIRGKEGAAFSFSMTEEQKEQTKVIHSENLKAAMDLARSGNCDLLVLDEVVGACRRGLVDQLKLQSFVNHKPQELELVMTGRNPAQWMIDCADYVSEIRKVKHPFEKGIPARVGIEK</sequence>
<keyword evidence="2" id="KW-1185">Reference proteome</keyword>
<dbReference type="GO" id="GO:0005524">
    <property type="term" value="F:ATP binding"/>
    <property type="evidence" value="ECO:0007669"/>
    <property type="project" value="InterPro"/>
</dbReference>
<dbReference type="EMBL" id="JAGSND010000003">
    <property type="protein sequence ID" value="MBR0597339.1"/>
    <property type="molecule type" value="Genomic_DNA"/>
</dbReference>
<dbReference type="RefSeq" id="WP_227017477.1">
    <property type="nucleotide sequence ID" value="NZ_JAGSND010000003.1"/>
</dbReference>
<organism evidence="1 2">
    <name type="scientific">Sinanaerobacter chloroacetimidivorans</name>
    <dbReference type="NCBI Taxonomy" id="2818044"/>
    <lineage>
        <taxon>Bacteria</taxon>
        <taxon>Bacillati</taxon>
        <taxon>Bacillota</taxon>
        <taxon>Clostridia</taxon>
        <taxon>Peptostreptococcales</taxon>
        <taxon>Anaerovoracaceae</taxon>
        <taxon>Sinanaerobacter</taxon>
    </lineage>
</organism>
<dbReference type="InterPro" id="IPR027417">
    <property type="entry name" value="P-loop_NTPase"/>
</dbReference>
<dbReference type="PANTHER" id="PTHR46638:SF1">
    <property type="entry name" value="CORRINOID ADENOSYLTRANSFERASE"/>
    <property type="match status" value="1"/>
</dbReference>
<dbReference type="PANTHER" id="PTHR46638">
    <property type="entry name" value="CORRINOID ADENOSYLTRANSFERASE"/>
    <property type="match status" value="1"/>
</dbReference>
<protein>
    <submittedName>
        <fullName evidence="1">Cob(I)yrinic acid a,c-diamide adenosyltransferase</fullName>
    </submittedName>
</protein>
<accession>A0A8J8B0M8</accession>
<reference evidence="1" key="1">
    <citation type="submission" date="2021-04" db="EMBL/GenBank/DDBJ databases">
        <title>Sinoanaerobacter chloroacetimidivorans sp. nov., an obligate anaerobic bacterium isolated from anaerobic sludge.</title>
        <authorList>
            <person name="Bao Y."/>
        </authorList>
    </citation>
    <scope>NUCLEOTIDE SEQUENCE</scope>
    <source>
        <strain evidence="1">BAD-6</strain>
    </source>
</reference>
<dbReference type="AlphaFoldDB" id="A0A8J8B0M8"/>
<dbReference type="GO" id="GO:0008817">
    <property type="term" value="F:corrinoid adenosyltransferase activity"/>
    <property type="evidence" value="ECO:0007669"/>
    <property type="project" value="InterPro"/>
</dbReference>
<dbReference type="Proteomes" id="UP000675664">
    <property type="component" value="Unassembled WGS sequence"/>
</dbReference>
<dbReference type="PIRSF" id="PIRSF015617">
    <property type="entry name" value="Adensltrnsf_CobA"/>
    <property type="match status" value="1"/>
</dbReference>
<evidence type="ECO:0000313" key="1">
    <source>
        <dbReference type="EMBL" id="MBR0597339.1"/>
    </source>
</evidence>
<dbReference type="Gene3D" id="3.40.50.300">
    <property type="entry name" value="P-loop containing nucleotide triphosphate hydrolases"/>
    <property type="match status" value="1"/>
</dbReference>
<reference evidence="1" key="2">
    <citation type="submission" date="2021-04" db="EMBL/GenBank/DDBJ databases">
        <authorList>
            <person name="Liu J."/>
        </authorList>
    </citation>
    <scope>NUCLEOTIDE SEQUENCE</scope>
    <source>
        <strain evidence="1">BAD-6</strain>
    </source>
</reference>
<dbReference type="GO" id="GO:0009236">
    <property type="term" value="P:cobalamin biosynthetic process"/>
    <property type="evidence" value="ECO:0007669"/>
    <property type="project" value="InterPro"/>
</dbReference>
<name>A0A8J8B0M8_9FIRM</name>
<dbReference type="InterPro" id="IPR003724">
    <property type="entry name" value="CblAdoTrfase_CobA"/>
</dbReference>